<evidence type="ECO:0000259" key="14">
    <source>
        <dbReference type="Pfam" id="PF25293"/>
    </source>
</evidence>
<dbReference type="GO" id="GO:0072546">
    <property type="term" value="C:EMC complex"/>
    <property type="evidence" value="ECO:0007669"/>
    <property type="project" value="InterPro"/>
</dbReference>
<comment type="similarity">
    <text evidence="2">Belongs to the EMC1 family.</text>
</comment>
<dbReference type="PANTHER" id="PTHR21573">
    <property type="entry name" value="ER MEMBRANE PROTEIN COMPLEX SUBUNIT 1"/>
    <property type="match status" value="1"/>
</dbReference>
<keyword evidence="6 12" id="KW-0732">Signal</keyword>
<evidence type="ECO:0000256" key="11">
    <source>
        <dbReference type="SAM" id="Phobius"/>
    </source>
</evidence>
<feature type="domain" description="EMC1 first beta-propeller" evidence="14">
    <location>
        <begin position="15"/>
        <end position="247"/>
    </location>
</feature>
<comment type="subunit">
    <text evidence="3">Component of the ER membrane protein complex (EMC).</text>
</comment>
<gene>
    <name evidence="15" type="ORF">GSOID_T00003667001</name>
</gene>
<evidence type="ECO:0000256" key="5">
    <source>
        <dbReference type="ARBA" id="ARBA00022692"/>
    </source>
</evidence>
<evidence type="ECO:0000256" key="10">
    <source>
        <dbReference type="ARBA" id="ARBA00023180"/>
    </source>
</evidence>
<keyword evidence="9 11" id="KW-0472">Membrane</keyword>
<evidence type="ECO:0000256" key="4">
    <source>
        <dbReference type="ARBA" id="ARBA00020824"/>
    </source>
</evidence>
<proteinExistence type="inferred from homology"/>
<dbReference type="Proteomes" id="UP000001307">
    <property type="component" value="Unassembled WGS sequence"/>
</dbReference>
<sequence length="908" mass="101001">MRLISFLPLFGLISALYQDQVGKVDWKLDVLGFPKLAAFDDANAQADAIALYTEQNILASVSAEDGSVFWKRTMPVSEKVEYLYYANKLIISISSGGIARYWNPESGALFKEVYGTLQSQLIDCARLYSKSIIICAMSNESGMSDVLVYRERKTLFETKSSILVEKIITNEENNLIYLLGKTAENAFVMEALNIDDFSTEPVQILSEESIILREFALVSDGRLVFTDTKAKTRSINLKDGTMTDISAVATCQVITHSQKEIKFAPDQFFGNCGGIVRSESGEVLDGRRMEIFSTRLGTVTASLDAQNGWTLTGVNAKKTASLSFGGSLVQSLWTKSYNWKNKEHLQVLAFSEDGTLFFAKASSEASTVAWTREESLAAISHVQIFDLPPEDALLEDPSEWSFSRRVQIQLALFHSYINQLTDKLKSGSLSEKKNGDPLVSTSELIRDQFNLHKLIFIVTKNGNLFGIDSLSKDIIWKRRVPELKECKTQVLKDAGPRFKSDIYIVGNCNNQVKYFNVDIMSGSIDELNNEMPKSDILRVDSIRSSTSSGAPALLVFKKVDVGKVGLEIVGEIDTAAADKIERTSFWLYDSNSQALFGGKINIESKTFKNTWTFQIPASMKVSQVTAAPASDVLHSQGRPLADRSVMEKYLNPNIIAVLAESKEESDLEQMFVNAFFLDGITGEVIHSCNHKRAQGPAKIVVAENWAVFSYWSAKMYRTEVTSVEFYKGNDQGNATHWDALSAEMPVAIQKSFISSEEITSLAVTQSQMGITNKAVLIGTKSGKIVSLPRVFLDPRRRLVPASTDREEGIMPYQPELRFPPNFVLSYYQNLGPVNDVKVAITGLESTCTILGLTDTGLFWTRVHPSGTFDVLKDDFDHMMISVILIGFVGATYACKIFAQMKMTNRLWQ</sequence>
<evidence type="ECO:0000256" key="7">
    <source>
        <dbReference type="ARBA" id="ARBA00022824"/>
    </source>
</evidence>
<keyword evidence="16" id="KW-1185">Reference proteome</keyword>
<dbReference type="PANTHER" id="PTHR21573:SF0">
    <property type="entry name" value="ER MEMBRANE PROTEIN COMPLEX SUBUNIT 1"/>
    <property type="match status" value="1"/>
</dbReference>
<dbReference type="InterPro" id="IPR011047">
    <property type="entry name" value="Quinoprotein_ADH-like_sf"/>
</dbReference>
<name>E4X7X7_OIKDI</name>
<feature type="chain" id="PRO_5012722984" description="ER membrane protein complex subunit 1" evidence="12">
    <location>
        <begin position="16"/>
        <end position="908"/>
    </location>
</feature>
<evidence type="ECO:0000259" key="13">
    <source>
        <dbReference type="Pfam" id="PF07774"/>
    </source>
</evidence>
<accession>E4X7X7</accession>
<dbReference type="Pfam" id="PF25293">
    <property type="entry name" value="Beta-prop_EMC1_N"/>
    <property type="match status" value="1"/>
</dbReference>
<dbReference type="InterPro" id="IPR026895">
    <property type="entry name" value="EMC1"/>
</dbReference>
<evidence type="ECO:0000256" key="9">
    <source>
        <dbReference type="ARBA" id="ARBA00023136"/>
    </source>
</evidence>
<evidence type="ECO:0000256" key="3">
    <source>
        <dbReference type="ARBA" id="ARBA00011276"/>
    </source>
</evidence>
<keyword evidence="7" id="KW-0256">Endoplasmic reticulum</keyword>
<feature type="transmembrane region" description="Helical" evidence="11">
    <location>
        <begin position="878"/>
        <end position="898"/>
    </location>
</feature>
<evidence type="ECO:0000256" key="12">
    <source>
        <dbReference type="SAM" id="SignalP"/>
    </source>
</evidence>
<feature type="domain" description="ER membrane protein complex subunit 1 C-terminal" evidence="13">
    <location>
        <begin position="702"/>
        <end position="907"/>
    </location>
</feature>
<evidence type="ECO:0000256" key="2">
    <source>
        <dbReference type="ARBA" id="ARBA00007904"/>
    </source>
</evidence>
<feature type="signal peptide" evidence="12">
    <location>
        <begin position="1"/>
        <end position="15"/>
    </location>
</feature>
<dbReference type="InterPro" id="IPR058545">
    <property type="entry name" value="Beta-prop_EMC1_1st"/>
</dbReference>
<dbReference type="AlphaFoldDB" id="E4X7X7"/>
<evidence type="ECO:0000256" key="6">
    <source>
        <dbReference type="ARBA" id="ARBA00022729"/>
    </source>
</evidence>
<evidence type="ECO:0000313" key="16">
    <source>
        <dbReference type="Proteomes" id="UP000001307"/>
    </source>
</evidence>
<dbReference type="InParanoid" id="E4X7X7"/>
<protein>
    <recommendedName>
        <fullName evidence="4">ER membrane protein complex subunit 1</fullName>
    </recommendedName>
</protein>
<reference evidence="15" key="1">
    <citation type="journal article" date="2010" name="Science">
        <title>Plasticity of animal genome architecture unmasked by rapid evolution of a pelagic tunicate.</title>
        <authorList>
            <person name="Denoeud F."/>
            <person name="Henriet S."/>
            <person name="Mungpakdee S."/>
            <person name="Aury J.M."/>
            <person name="Da Silva C."/>
            <person name="Brinkmann H."/>
            <person name="Mikhaleva J."/>
            <person name="Olsen L.C."/>
            <person name="Jubin C."/>
            <person name="Canestro C."/>
            <person name="Bouquet J.M."/>
            <person name="Danks G."/>
            <person name="Poulain J."/>
            <person name="Campsteijn C."/>
            <person name="Adamski M."/>
            <person name="Cross I."/>
            <person name="Yadetie F."/>
            <person name="Muffato M."/>
            <person name="Louis A."/>
            <person name="Butcher S."/>
            <person name="Tsagkogeorga G."/>
            <person name="Konrad A."/>
            <person name="Singh S."/>
            <person name="Jensen M.F."/>
            <person name="Cong E.H."/>
            <person name="Eikeseth-Otteraa H."/>
            <person name="Noel B."/>
            <person name="Anthouard V."/>
            <person name="Porcel B.M."/>
            <person name="Kachouri-Lafond R."/>
            <person name="Nishino A."/>
            <person name="Ugolini M."/>
            <person name="Chourrout P."/>
            <person name="Nishida H."/>
            <person name="Aasland R."/>
            <person name="Huzurbazar S."/>
            <person name="Westhof E."/>
            <person name="Delsuc F."/>
            <person name="Lehrach H."/>
            <person name="Reinhardt R."/>
            <person name="Weissenbach J."/>
            <person name="Roy S.W."/>
            <person name="Artiguenave F."/>
            <person name="Postlethwait J.H."/>
            <person name="Manak J.R."/>
            <person name="Thompson E.M."/>
            <person name="Jaillon O."/>
            <person name="Du Pasquier L."/>
            <person name="Boudinot P."/>
            <person name="Liberles D.A."/>
            <person name="Volff J.N."/>
            <person name="Philippe H."/>
            <person name="Lenhard B."/>
            <person name="Roest Crollius H."/>
            <person name="Wincker P."/>
            <person name="Chourrout D."/>
        </authorList>
    </citation>
    <scope>NUCLEOTIDE SEQUENCE [LARGE SCALE GENOMIC DNA]</scope>
</reference>
<keyword evidence="5 11" id="KW-0812">Transmembrane</keyword>
<evidence type="ECO:0000256" key="1">
    <source>
        <dbReference type="ARBA" id="ARBA00004115"/>
    </source>
</evidence>
<dbReference type="Pfam" id="PF07774">
    <property type="entry name" value="EMC1_C"/>
    <property type="match status" value="1"/>
</dbReference>
<keyword evidence="8 11" id="KW-1133">Transmembrane helix</keyword>
<evidence type="ECO:0000313" key="15">
    <source>
        <dbReference type="EMBL" id="CBY18800.1"/>
    </source>
</evidence>
<comment type="subcellular location">
    <subcellularLocation>
        <location evidence="1">Endoplasmic reticulum membrane</location>
        <topology evidence="1">Single-pass type I membrane protein</topology>
    </subcellularLocation>
</comment>
<organism evidence="15">
    <name type="scientific">Oikopleura dioica</name>
    <name type="common">Tunicate</name>
    <dbReference type="NCBI Taxonomy" id="34765"/>
    <lineage>
        <taxon>Eukaryota</taxon>
        <taxon>Metazoa</taxon>
        <taxon>Chordata</taxon>
        <taxon>Tunicata</taxon>
        <taxon>Appendicularia</taxon>
        <taxon>Copelata</taxon>
        <taxon>Oikopleuridae</taxon>
        <taxon>Oikopleura</taxon>
    </lineage>
</organism>
<dbReference type="GO" id="GO:0034975">
    <property type="term" value="P:protein folding in endoplasmic reticulum"/>
    <property type="evidence" value="ECO:0007669"/>
    <property type="project" value="TreeGrafter"/>
</dbReference>
<dbReference type="EMBL" id="FN653028">
    <property type="protein sequence ID" value="CBY18800.1"/>
    <property type="molecule type" value="Genomic_DNA"/>
</dbReference>
<dbReference type="InterPro" id="IPR011678">
    <property type="entry name" value="EMC1_C"/>
</dbReference>
<keyword evidence="10" id="KW-0325">Glycoprotein</keyword>
<evidence type="ECO:0000256" key="8">
    <source>
        <dbReference type="ARBA" id="ARBA00022989"/>
    </source>
</evidence>
<dbReference type="OrthoDB" id="28092at2759"/>
<dbReference type="SUPFAM" id="SSF50998">
    <property type="entry name" value="Quinoprotein alcohol dehydrogenase-like"/>
    <property type="match status" value="1"/>
</dbReference>